<keyword evidence="3" id="KW-1185">Reference proteome</keyword>
<gene>
    <name evidence="2" type="ORF">F8M41_013413</name>
</gene>
<keyword evidence="1" id="KW-0812">Transmembrane</keyword>
<feature type="transmembrane region" description="Helical" evidence="1">
    <location>
        <begin position="128"/>
        <end position="152"/>
    </location>
</feature>
<dbReference type="OrthoDB" id="7477646at2759"/>
<keyword evidence="1" id="KW-1133">Transmembrane helix</keyword>
<keyword evidence="1" id="KW-0472">Membrane</keyword>
<dbReference type="EMBL" id="WTPW01002718">
    <property type="protein sequence ID" value="KAF0369745.1"/>
    <property type="molecule type" value="Genomic_DNA"/>
</dbReference>
<feature type="transmembrane region" description="Helical" evidence="1">
    <location>
        <begin position="54"/>
        <end position="77"/>
    </location>
</feature>
<feature type="transmembrane region" description="Helical" evidence="1">
    <location>
        <begin position="12"/>
        <end position="34"/>
    </location>
</feature>
<dbReference type="AlphaFoldDB" id="A0A8H4A1C9"/>
<name>A0A8H4A1C9_GIGMA</name>
<reference evidence="2 3" key="1">
    <citation type="journal article" date="2019" name="Environ. Microbiol.">
        <title>At the nexus of three kingdoms: the genome of the mycorrhizal fungus Gigaspora margarita provides insights into plant, endobacterial and fungal interactions.</title>
        <authorList>
            <person name="Venice F."/>
            <person name="Ghignone S."/>
            <person name="Salvioli di Fossalunga A."/>
            <person name="Amselem J."/>
            <person name="Novero M."/>
            <person name="Xianan X."/>
            <person name="Sedzielewska Toro K."/>
            <person name="Morin E."/>
            <person name="Lipzen A."/>
            <person name="Grigoriev I.V."/>
            <person name="Henrissat B."/>
            <person name="Martin F.M."/>
            <person name="Bonfante P."/>
        </authorList>
    </citation>
    <scope>NUCLEOTIDE SEQUENCE [LARGE SCALE GENOMIC DNA]</scope>
    <source>
        <strain evidence="2 3">BEG34</strain>
    </source>
</reference>
<evidence type="ECO:0000313" key="3">
    <source>
        <dbReference type="Proteomes" id="UP000439903"/>
    </source>
</evidence>
<organism evidence="2 3">
    <name type="scientific">Gigaspora margarita</name>
    <dbReference type="NCBI Taxonomy" id="4874"/>
    <lineage>
        <taxon>Eukaryota</taxon>
        <taxon>Fungi</taxon>
        <taxon>Fungi incertae sedis</taxon>
        <taxon>Mucoromycota</taxon>
        <taxon>Glomeromycotina</taxon>
        <taxon>Glomeromycetes</taxon>
        <taxon>Diversisporales</taxon>
        <taxon>Gigasporaceae</taxon>
        <taxon>Gigaspora</taxon>
    </lineage>
</organism>
<evidence type="ECO:0000256" key="1">
    <source>
        <dbReference type="SAM" id="Phobius"/>
    </source>
</evidence>
<proteinExistence type="predicted"/>
<feature type="transmembrane region" description="Helical" evidence="1">
    <location>
        <begin position="98"/>
        <end position="122"/>
    </location>
</feature>
<dbReference type="Proteomes" id="UP000439903">
    <property type="component" value="Unassembled WGS sequence"/>
</dbReference>
<protein>
    <submittedName>
        <fullName evidence="2">Uncharacterized protein</fullName>
    </submittedName>
</protein>
<accession>A0A8H4A1C9</accession>
<sequence>MDSFTKPTKCCFCVPLRAGVIMITILWLVESLGLSSYYISNMKQKNEYYKNRIYLFYALLLYSVSVTLVTIFGLITIKFIKYFEAYRKRAYLIRLYSIFSNIIVAVSILLNFLGIISVIHSYEHDKALWILINSMDIFISAHFAFVIAAYAARHSPIKENNLSISKSHGIDYLN</sequence>
<evidence type="ECO:0000313" key="2">
    <source>
        <dbReference type="EMBL" id="KAF0369745.1"/>
    </source>
</evidence>
<comment type="caution">
    <text evidence="2">The sequence shown here is derived from an EMBL/GenBank/DDBJ whole genome shotgun (WGS) entry which is preliminary data.</text>
</comment>